<protein>
    <submittedName>
        <fullName evidence="2">Uncharacterized protein</fullName>
    </submittedName>
</protein>
<gene>
    <name evidence="2" type="ORF">PHPALM_14740</name>
</gene>
<keyword evidence="3" id="KW-1185">Reference proteome</keyword>
<name>A0A2P4XU09_9STRA</name>
<sequence length="103" mass="11611">MEKQLLSVLRARCYMGKLYTANLEQIRTGDLYVGDNEYTESGHRVRVVSTSQLEAVHSKLSKLLNRIVSIQVGMRILGIFICKMILVLFTVSIINLVLVLITA</sequence>
<evidence type="ECO:0000313" key="3">
    <source>
        <dbReference type="Proteomes" id="UP000237271"/>
    </source>
</evidence>
<keyword evidence="1" id="KW-0472">Membrane</keyword>
<proteinExistence type="predicted"/>
<accession>A0A2P4XU09</accession>
<evidence type="ECO:0000256" key="1">
    <source>
        <dbReference type="SAM" id="Phobius"/>
    </source>
</evidence>
<evidence type="ECO:0000313" key="2">
    <source>
        <dbReference type="EMBL" id="POM69022.1"/>
    </source>
</evidence>
<dbReference type="EMBL" id="NCKW01007967">
    <property type="protein sequence ID" value="POM69022.1"/>
    <property type="molecule type" value="Genomic_DNA"/>
</dbReference>
<dbReference type="AlphaFoldDB" id="A0A2P4XU09"/>
<feature type="transmembrane region" description="Helical" evidence="1">
    <location>
        <begin position="76"/>
        <end position="101"/>
    </location>
</feature>
<dbReference type="Proteomes" id="UP000237271">
    <property type="component" value="Unassembled WGS sequence"/>
</dbReference>
<reference evidence="2 3" key="1">
    <citation type="journal article" date="2017" name="Genome Biol. Evol.">
        <title>Phytophthora megakarya and P. palmivora, closely related causal agents of cacao black pod rot, underwent increases in genome sizes and gene numbers by different mechanisms.</title>
        <authorList>
            <person name="Ali S.S."/>
            <person name="Shao J."/>
            <person name="Lary D.J."/>
            <person name="Kronmiller B."/>
            <person name="Shen D."/>
            <person name="Strem M.D."/>
            <person name="Amoako-Attah I."/>
            <person name="Akrofi A.Y."/>
            <person name="Begoude B.A."/>
            <person name="Ten Hoopen G.M."/>
            <person name="Coulibaly K."/>
            <person name="Kebe B.I."/>
            <person name="Melnick R.L."/>
            <person name="Guiltinan M.J."/>
            <person name="Tyler B.M."/>
            <person name="Meinhardt L.W."/>
            <person name="Bailey B.A."/>
        </authorList>
    </citation>
    <scope>NUCLEOTIDE SEQUENCE [LARGE SCALE GENOMIC DNA]</scope>
    <source>
        <strain evidence="3">sbr112.9</strain>
    </source>
</reference>
<dbReference type="OrthoDB" id="89966at2759"/>
<keyword evidence="1" id="KW-1133">Transmembrane helix</keyword>
<organism evidence="2 3">
    <name type="scientific">Phytophthora palmivora</name>
    <dbReference type="NCBI Taxonomy" id="4796"/>
    <lineage>
        <taxon>Eukaryota</taxon>
        <taxon>Sar</taxon>
        <taxon>Stramenopiles</taxon>
        <taxon>Oomycota</taxon>
        <taxon>Peronosporomycetes</taxon>
        <taxon>Peronosporales</taxon>
        <taxon>Peronosporaceae</taxon>
        <taxon>Phytophthora</taxon>
    </lineage>
</organism>
<comment type="caution">
    <text evidence="2">The sequence shown here is derived from an EMBL/GenBank/DDBJ whole genome shotgun (WGS) entry which is preliminary data.</text>
</comment>
<keyword evidence="1" id="KW-0812">Transmembrane</keyword>